<evidence type="ECO:0000313" key="1">
    <source>
        <dbReference type="EMBL" id="CAG6763642.1"/>
    </source>
</evidence>
<sequence>MCLKTRKPFHEKQQGIRFKSDLVVARVILFTIVTLLDMSPRTEATMNPTFNELNNPCGHTIKDFRHFAYNSKIKYPNITPEQGRKITNRALKHVGVSLGASAKYLESMNRSMAEIYPDISMMVSYQRYRRHKEYGYQFSESGFNWLPNKQFLWYKREVRCMTKVNKILTIFPILASSLKNFTTTFKELSLLRGPCFATYSDHILNIRNNLMNNLYIDVKKVLCVVSEGLENFGCDMPSTKSIDFRYPHWNSNPDCTGLITQDVIIIERYRQFLSTWKKILKLIFDTNKFNRQKTKCKKKPKVSQCVKFFTSKIKKKDGGEVSKTQKKTNEKKIVKKPIEIWDDEMTDNDVDDIEVLND</sequence>
<accession>A0A8D9AG42</accession>
<organism evidence="1">
    <name type="scientific">Cacopsylla melanoneura</name>
    <dbReference type="NCBI Taxonomy" id="428564"/>
    <lineage>
        <taxon>Eukaryota</taxon>
        <taxon>Metazoa</taxon>
        <taxon>Ecdysozoa</taxon>
        <taxon>Arthropoda</taxon>
        <taxon>Hexapoda</taxon>
        <taxon>Insecta</taxon>
        <taxon>Pterygota</taxon>
        <taxon>Neoptera</taxon>
        <taxon>Paraneoptera</taxon>
        <taxon>Hemiptera</taxon>
        <taxon>Sternorrhyncha</taxon>
        <taxon>Psylloidea</taxon>
        <taxon>Psyllidae</taxon>
        <taxon>Psyllinae</taxon>
        <taxon>Cacopsylla</taxon>
    </lineage>
</organism>
<protein>
    <submittedName>
        <fullName evidence="1">Uncharacterized protein</fullName>
    </submittedName>
</protein>
<dbReference type="EMBL" id="HBUF01563912">
    <property type="protein sequence ID" value="CAG6763642.1"/>
    <property type="molecule type" value="Transcribed_RNA"/>
</dbReference>
<reference evidence="1" key="1">
    <citation type="submission" date="2021-05" db="EMBL/GenBank/DDBJ databases">
        <authorList>
            <person name="Alioto T."/>
            <person name="Alioto T."/>
            <person name="Gomez Garrido J."/>
        </authorList>
    </citation>
    <scope>NUCLEOTIDE SEQUENCE</scope>
</reference>
<proteinExistence type="predicted"/>
<name>A0A8D9AG42_9HEMI</name>
<dbReference type="AlphaFoldDB" id="A0A8D9AG42"/>